<sequence>MRRLSKHREKLAALMQEWGFKDEATAEVFLRRQQRVTQGATRAKKEARFKDPRSRWRKLQNQVEQRPRLRPEEVAPMPVHGPPLPLHKGSLRGPPSREHAQSHLHNHHHEALGASAGASVPVAADMPGGSTPGSSSSPHHTPRALRPHPSAHPLHAASKHHHPHQHPRLFANVSGGSAATSASVHNLLLSHPHPAAAAPPFARPPSAGASAGAGLGAVVGAKIGGPGSSVLPALMPQRRPTSLPEPIEMNPSAHGHLHSQHSHPYQLGGHGLGQAMSMQHRGSREREDDEGSVRSAASAPDALGATANPARNGRPILLPHLGPSNSAAASPMAATALGAKGGQLLTPQSNNWVSGTPTAAAFHSQQQQQQQHLLLQQQAGLLMGGNNSGSSSSGGSAAKLLLSQQRQQQQQQQQQQQRMLHQQFQ</sequence>
<feature type="region of interest" description="Disordered" evidence="1">
    <location>
        <begin position="120"/>
        <end position="172"/>
    </location>
</feature>
<feature type="region of interest" description="Disordered" evidence="1">
    <location>
        <begin position="382"/>
        <end position="425"/>
    </location>
</feature>
<evidence type="ECO:0000313" key="2">
    <source>
        <dbReference type="EMBL" id="KAF5841939.1"/>
    </source>
</evidence>
<evidence type="ECO:0000313" key="3">
    <source>
        <dbReference type="Proteomes" id="UP000815325"/>
    </source>
</evidence>
<organism evidence="2 3">
    <name type="scientific">Dunaliella salina</name>
    <name type="common">Green alga</name>
    <name type="synonym">Protococcus salinus</name>
    <dbReference type="NCBI Taxonomy" id="3046"/>
    <lineage>
        <taxon>Eukaryota</taxon>
        <taxon>Viridiplantae</taxon>
        <taxon>Chlorophyta</taxon>
        <taxon>core chlorophytes</taxon>
        <taxon>Chlorophyceae</taxon>
        <taxon>CS clade</taxon>
        <taxon>Chlamydomonadales</taxon>
        <taxon>Dunaliellaceae</taxon>
        <taxon>Dunaliella</taxon>
    </lineage>
</organism>
<gene>
    <name evidence="2" type="ORF">DUNSADRAFT_10110</name>
</gene>
<comment type="caution">
    <text evidence="2">The sequence shown here is derived from an EMBL/GenBank/DDBJ whole genome shotgun (WGS) entry which is preliminary data.</text>
</comment>
<dbReference type="Proteomes" id="UP000815325">
    <property type="component" value="Unassembled WGS sequence"/>
</dbReference>
<keyword evidence="3" id="KW-1185">Reference proteome</keyword>
<feature type="region of interest" description="Disordered" evidence="1">
    <location>
        <begin position="239"/>
        <end position="329"/>
    </location>
</feature>
<protein>
    <recommendedName>
        <fullName evidence="4">Clr5 domain-containing protein</fullName>
    </recommendedName>
</protein>
<name>A0ABQ7H515_DUNSA</name>
<evidence type="ECO:0000256" key="1">
    <source>
        <dbReference type="SAM" id="MobiDB-lite"/>
    </source>
</evidence>
<feature type="compositionally biased region" description="Basic residues" evidence="1">
    <location>
        <begin position="157"/>
        <end position="167"/>
    </location>
</feature>
<feature type="compositionally biased region" description="Low complexity" evidence="1">
    <location>
        <begin position="147"/>
        <end position="156"/>
    </location>
</feature>
<feature type="compositionally biased region" description="Low complexity" evidence="1">
    <location>
        <begin position="388"/>
        <end position="425"/>
    </location>
</feature>
<reference evidence="2" key="1">
    <citation type="submission" date="2017-08" db="EMBL/GenBank/DDBJ databases">
        <authorList>
            <person name="Polle J.E."/>
            <person name="Barry K."/>
            <person name="Cushman J."/>
            <person name="Schmutz J."/>
            <person name="Tran D."/>
            <person name="Hathwaick L.T."/>
            <person name="Yim W.C."/>
            <person name="Jenkins J."/>
            <person name="Mckie-Krisberg Z.M."/>
            <person name="Prochnik S."/>
            <person name="Lindquist E."/>
            <person name="Dockter R.B."/>
            <person name="Adam C."/>
            <person name="Molina H."/>
            <person name="Bunkerborg J."/>
            <person name="Jin E."/>
            <person name="Buchheim M."/>
            <person name="Magnuson J."/>
        </authorList>
    </citation>
    <scope>NUCLEOTIDE SEQUENCE</scope>
    <source>
        <strain evidence="2">CCAP 19/18</strain>
    </source>
</reference>
<feature type="compositionally biased region" description="Basic and acidic residues" evidence="1">
    <location>
        <begin position="43"/>
        <end position="54"/>
    </location>
</feature>
<proteinExistence type="predicted"/>
<evidence type="ECO:0008006" key="4">
    <source>
        <dbReference type="Google" id="ProtNLM"/>
    </source>
</evidence>
<accession>A0ABQ7H515</accession>
<dbReference type="EMBL" id="MU069472">
    <property type="protein sequence ID" value="KAF5841939.1"/>
    <property type="molecule type" value="Genomic_DNA"/>
</dbReference>
<feature type="region of interest" description="Disordered" evidence="1">
    <location>
        <begin position="36"/>
        <end position="108"/>
    </location>
</feature>
<feature type="compositionally biased region" description="Low complexity" evidence="1">
    <location>
        <begin position="120"/>
        <end position="139"/>
    </location>
</feature>